<dbReference type="Pfam" id="PF00989">
    <property type="entry name" value="PAS"/>
    <property type="match status" value="1"/>
</dbReference>
<dbReference type="RefSeq" id="WP_121877158.1">
    <property type="nucleotide sequence ID" value="NZ_REFJ01000004.1"/>
</dbReference>
<dbReference type="Pfam" id="PF00512">
    <property type="entry name" value="HisKA"/>
    <property type="match status" value="1"/>
</dbReference>
<dbReference type="GO" id="GO:0006355">
    <property type="term" value="P:regulation of DNA-templated transcription"/>
    <property type="evidence" value="ECO:0007669"/>
    <property type="project" value="InterPro"/>
</dbReference>
<dbReference type="AlphaFoldDB" id="A0A3M0AK20"/>
<dbReference type="Gene3D" id="3.30.565.10">
    <property type="entry name" value="Histidine kinase-like ATPase, C-terminal domain"/>
    <property type="match status" value="1"/>
</dbReference>
<evidence type="ECO:0000259" key="8">
    <source>
        <dbReference type="PROSITE" id="PS50112"/>
    </source>
</evidence>
<dbReference type="SMART" id="SM00388">
    <property type="entry name" value="HisKA"/>
    <property type="match status" value="1"/>
</dbReference>
<reference evidence="9 10" key="1">
    <citation type="submission" date="2018-10" db="EMBL/GenBank/DDBJ databases">
        <title>Genomic Encyclopedia of Type Strains, Phase IV (KMG-IV): sequencing the most valuable type-strain genomes for metagenomic binning, comparative biology and taxonomic classification.</title>
        <authorList>
            <person name="Goeker M."/>
        </authorList>
    </citation>
    <scope>NUCLEOTIDE SEQUENCE [LARGE SCALE GENOMIC DNA]</scope>
    <source>
        <strain evidence="9 10">DSM 25080</strain>
    </source>
</reference>
<dbReference type="SMART" id="SM00387">
    <property type="entry name" value="HATPase_c"/>
    <property type="match status" value="1"/>
</dbReference>
<dbReference type="Gene3D" id="3.30.450.20">
    <property type="entry name" value="PAS domain"/>
    <property type="match status" value="1"/>
</dbReference>
<dbReference type="InterPro" id="IPR036097">
    <property type="entry name" value="HisK_dim/P_sf"/>
</dbReference>
<dbReference type="InterPro" id="IPR036890">
    <property type="entry name" value="HATPase_C_sf"/>
</dbReference>
<dbReference type="PANTHER" id="PTHR43547:SF2">
    <property type="entry name" value="HYBRID SIGNAL TRANSDUCTION HISTIDINE KINASE C"/>
    <property type="match status" value="1"/>
</dbReference>
<keyword evidence="5" id="KW-0175">Coiled coil</keyword>
<dbReference type="InterPro" id="IPR035965">
    <property type="entry name" value="PAS-like_dom_sf"/>
</dbReference>
<dbReference type="InterPro" id="IPR005467">
    <property type="entry name" value="His_kinase_dom"/>
</dbReference>
<comment type="caution">
    <text evidence="9">The sequence shown here is derived from an EMBL/GenBank/DDBJ whole genome shotgun (WGS) entry which is preliminary data.</text>
</comment>
<dbReference type="Pfam" id="PF02518">
    <property type="entry name" value="HATPase_c"/>
    <property type="match status" value="1"/>
</dbReference>
<dbReference type="CDD" id="cd19920">
    <property type="entry name" value="REC_PA4781-like"/>
    <property type="match status" value="1"/>
</dbReference>
<evidence type="ECO:0000256" key="3">
    <source>
        <dbReference type="ARBA" id="ARBA00022553"/>
    </source>
</evidence>
<dbReference type="NCBIfam" id="TIGR00229">
    <property type="entry name" value="sensory_box"/>
    <property type="match status" value="1"/>
</dbReference>
<dbReference type="PRINTS" id="PR00344">
    <property type="entry name" value="BCTRLSENSOR"/>
</dbReference>
<feature type="coiled-coil region" evidence="5">
    <location>
        <begin position="129"/>
        <end position="156"/>
    </location>
</feature>
<dbReference type="SUPFAM" id="SSF47384">
    <property type="entry name" value="Homodimeric domain of signal transducing histidine kinase"/>
    <property type="match status" value="1"/>
</dbReference>
<comment type="catalytic activity">
    <reaction evidence="1">
        <text>ATP + protein L-histidine = ADP + protein N-phospho-L-histidine.</text>
        <dbReference type="EC" id="2.7.13.3"/>
    </reaction>
</comment>
<dbReference type="GO" id="GO:0000155">
    <property type="term" value="F:phosphorelay sensor kinase activity"/>
    <property type="evidence" value="ECO:0007669"/>
    <property type="project" value="InterPro"/>
</dbReference>
<evidence type="ECO:0000313" key="10">
    <source>
        <dbReference type="Proteomes" id="UP000267187"/>
    </source>
</evidence>
<dbReference type="SUPFAM" id="SSF52172">
    <property type="entry name" value="CheY-like"/>
    <property type="match status" value="1"/>
</dbReference>
<proteinExistence type="predicted"/>
<protein>
    <recommendedName>
        <fullName evidence="2">histidine kinase</fullName>
        <ecNumber evidence="2">2.7.13.3</ecNumber>
    </recommendedName>
</protein>
<evidence type="ECO:0000256" key="5">
    <source>
        <dbReference type="SAM" id="Coils"/>
    </source>
</evidence>
<sequence length="508" mass="56865">MDHQEIEEQDCLLLVDDHPTALSMLQLVLANKPYRLVTASNGQEAIRQAKYHRPALVLLDIMMPDMDGFEVCERLKADADTADSAIIFLSAVDDSEVKVRGFNVGAVDYINKPFSGPEVVARVETHLRTKHLEDRLARQNSQLEAQNQRILESINEGIIGTDREGRITLINDAAEQMTGWANQSLMEKSVSNVFEESDRLILQQLITQGQSFASETIDMLSASQRAFPVSLSITPTRYRGEIEGAVLVFRDITEQLAQDDALNNAAEELKEQRERLAHIERLSTMGEMTAGFAHEVNQPLTAISNYARVCERFANKLDHPPERLIETLQKMEKQALRASEVIQRLRDFVKRPIDGRALYSPNELLLEIVQLAEVDARNNGVQIHLDLQFGDEQVFVDPIQIQQVALNLIRNGLEAMADSAEKDLGLWVKGIVLGDKIQVSIRDRGVGLAEGAENELFNPFYTTKKNGMGIGLSVCNTIIKDHQGHIGYRREPSGGTTFWFELPIGLAE</sequence>
<accession>A0A3M0AK20</accession>
<organism evidence="9 10">
    <name type="scientific">Umboniibacter marinipuniceus</name>
    <dbReference type="NCBI Taxonomy" id="569599"/>
    <lineage>
        <taxon>Bacteria</taxon>
        <taxon>Pseudomonadati</taxon>
        <taxon>Pseudomonadota</taxon>
        <taxon>Gammaproteobacteria</taxon>
        <taxon>Cellvibrionales</taxon>
        <taxon>Cellvibrionaceae</taxon>
        <taxon>Umboniibacter</taxon>
    </lineage>
</organism>
<dbReference type="EC" id="2.7.13.3" evidence="2"/>
<evidence type="ECO:0000256" key="4">
    <source>
        <dbReference type="PROSITE-ProRule" id="PRU00169"/>
    </source>
</evidence>
<dbReference type="InterPro" id="IPR003594">
    <property type="entry name" value="HATPase_dom"/>
</dbReference>
<dbReference type="CDD" id="cd00082">
    <property type="entry name" value="HisKA"/>
    <property type="match status" value="1"/>
</dbReference>
<dbReference type="SUPFAM" id="SSF55874">
    <property type="entry name" value="ATPase domain of HSP90 chaperone/DNA topoisomerase II/histidine kinase"/>
    <property type="match status" value="1"/>
</dbReference>
<feature type="modified residue" description="4-aspartylphosphate" evidence="4">
    <location>
        <position position="60"/>
    </location>
</feature>
<dbReference type="SMART" id="SM00091">
    <property type="entry name" value="PAS"/>
    <property type="match status" value="1"/>
</dbReference>
<dbReference type="Gene3D" id="3.40.50.2300">
    <property type="match status" value="1"/>
</dbReference>
<dbReference type="PROSITE" id="PS50109">
    <property type="entry name" value="HIS_KIN"/>
    <property type="match status" value="1"/>
</dbReference>
<dbReference type="SMART" id="SM00448">
    <property type="entry name" value="REC"/>
    <property type="match status" value="1"/>
</dbReference>
<evidence type="ECO:0000259" key="7">
    <source>
        <dbReference type="PROSITE" id="PS50110"/>
    </source>
</evidence>
<dbReference type="PROSITE" id="PS50112">
    <property type="entry name" value="PAS"/>
    <property type="match status" value="1"/>
</dbReference>
<dbReference type="InterPro" id="IPR011006">
    <property type="entry name" value="CheY-like_superfamily"/>
</dbReference>
<feature type="domain" description="PAS" evidence="8">
    <location>
        <begin position="143"/>
        <end position="206"/>
    </location>
</feature>
<evidence type="ECO:0000256" key="2">
    <source>
        <dbReference type="ARBA" id="ARBA00012438"/>
    </source>
</evidence>
<feature type="domain" description="Histidine kinase" evidence="6">
    <location>
        <begin position="291"/>
        <end position="506"/>
    </location>
</feature>
<keyword evidence="10" id="KW-1185">Reference proteome</keyword>
<keyword evidence="3 4" id="KW-0597">Phosphoprotein</keyword>
<dbReference type="CDD" id="cd00130">
    <property type="entry name" value="PAS"/>
    <property type="match status" value="1"/>
</dbReference>
<dbReference type="Proteomes" id="UP000267187">
    <property type="component" value="Unassembled WGS sequence"/>
</dbReference>
<feature type="domain" description="Response regulatory" evidence="7">
    <location>
        <begin position="11"/>
        <end position="127"/>
    </location>
</feature>
<evidence type="ECO:0000256" key="1">
    <source>
        <dbReference type="ARBA" id="ARBA00000085"/>
    </source>
</evidence>
<evidence type="ECO:0000259" key="6">
    <source>
        <dbReference type="PROSITE" id="PS50109"/>
    </source>
</evidence>
<evidence type="ECO:0000313" key="9">
    <source>
        <dbReference type="EMBL" id="RMA79402.1"/>
    </source>
</evidence>
<dbReference type="EMBL" id="REFJ01000004">
    <property type="protein sequence ID" value="RMA79402.1"/>
    <property type="molecule type" value="Genomic_DNA"/>
</dbReference>
<dbReference type="InterPro" id="IPR004358">
    <property type="entry name" value="Sig_transdc_His_kin-like_C"/>
</dbReference>
<dbReference type="OrthoDB" id="1931120at2"/>
<dbReference type="SUPFAM" id="SSF55785">
    <property type="entry name" value="PYP-like sensor domain (PAS domain)"/>
    <property type="match status" value="1"/>
</dbReference>
<dbReference type="Gene3D" id="1.10.287.130">
    <property type="match status" value="1"/>
</dbReference>
<dbReference type="InterPro" id="IPR001789">
    <property type="entry name" value="Sig_transdc_resp-reg_receiver"/>
</dbReference>
<dbReference type="InterPro" id="IPR000014">
    <property type="entry name" value="PAS"/>
</dbReference>
<dbReference type="PROSITE" id="PS50110">
    <property type="entry name" value="RESPONSE_REGULATORY"/>
    <property type="match status" value="1"/>
</dbReference>
<dbReference type="Pfam" id="PF00072">
    <property type="entry name" value="Response_reg"/>
    <property type="match status" value="1"/>
</dbReference>
<name>A0A3M0AK20_9GAMM</name>
<gene>
    <name evidence="9" type="ORF">DFR27_1843</name>
</gene>
<dbReference type="InterPro" id="IPR013767">
    <property type="entry name" value="PAS_fold"/>
</dbReference>
<dbReference type="InterPro" id="IPR003661">
    <property type="entry name" value="HisK_dim/P_dom"/>
</dbReference>
<dbReference type="PANTHER" id="PTHR43547">
    <property type="entry name" value="TWO-COMPONENT HISTIDINE KINASE"/>
    <property type="match status" value="1"/>
</dbReference>
<feature type="coiled-coil region" evidence="5">
    <location>
        <begin position="252"/>
        <end position="282"/>
    </location>
</feature>